<feature type="signal peptide" evidence="1">
    <location>
        <begin position="1"/>
        <end position="21"/>
    </location>
</feature>
<evidence type="ECO:0000256" key="1">
    <source>
        <dbReference type="SAM" id="SignalP"/>
    </source>
</evidence>
<feature type="chain" id="PRO_5046470322" description="Phosphodiester glycosidase domain-containing protein" evidence="1">
    <location>
        <begin position="22"/>
        <end position="237"/>
    </location>
</feature>
<accession>A0ABT9A881</accession>
<keyword evidence="3" id="KW-1185">Reference proteome</keyword>
<dbReference type="RefSeq" id="WP_305010423.1">
    <property type="nucleotide sequence ID" value="NZ_JAUQSX010000002.1"/>
</dbReference>
<dbReference type="EMBL" id="JAUQSX010000002">
    <property type="protein sequence ID" value="MDO7845733.1"/>
    <property type="molecule type" value="Genomic_DNA"/>
</dbReference>
<evidence type="ECO:0008006" key="4">
    <source>
        <dbReference type="Google" id="ProtNLM"/>
    </source>
</evidence>
<dbReference type="Proteomes" id="UP001167796">
    <property type="component" value="Unassembled WGS sequence"/>
</dbReference>
<evidence type="ECO:0000313" key="3">
    <source>
        <dbReference type="Proteomes" id="UP001167796"/>
    </source>
</evidence>
<gene>
    <name evidence="2" type="ORF">Q5H92_05140</name>
</gene>
<dbReference type="PROSITE" id="PS51257">
    <property type="entry name" value="PROKAR_LIPOPROTEIN"/>
    <property type="match status" value="1"/>
</dbReference>
<name>A0ABT9A881_9BACT</name>
<organism evidence="2 3">
    <name type="scientific">Hymenobacter mellowenesis</name>
    <dbReference type="NCBI Taxonomy" id="3063995"/>
    <lineage>
        <taxon>Bacteria</taxon>
        <taxon>Pseudomonadati</taxon>
        <taxon>Bacteroidota</taxon>
        <taxon>Cytophagia</taxon>
        <taxon>Cytophagales</taxon>
        <taxon>Hymenobacteraceae</taxon>
        <taxon>Hymenobacter</taxon>
    </lineage>
</organism>
<comment type="caution">
    <text evidence="2">The sequence shown here is derived from an EMBL/GenBank/DDBJ whole genome shotgun (WGS) entry which is preliminary data.</text>
</comment>
<sequence>MRNIIMVWLLVVLGACSSSSAPEVRVEGKTTTDGHQYTLFHPQGLAVRVMTTRPDVADGRYQLSVAAAYTDLDTGQPLDLLVSSGRVRQTRAKVGFLDGVLTLVGDSLSIARIPMGQAPARAELERVRRHQGTLMLQELLVFEGRNLRTEGGAVFQRRALMELAGHRLVVVESTSDELTMQHFADDLVELGARQALYLDMGGWDEGWYKTGSQVVKLGHRRTDTARQSNWLVFVKRD</sequence>
<evidence type="ECO:0000313" key="2">
    <source>
        <dbReference type="EMBL" id="MDO7845733.1"/>
    </source>
</evidence>
<keyword evidence="1" id="KW-0732">Signal</keyword>
<proteinExistence type="predicted"/>
<protein>
    <recommendedName>
        <fullName evidence="4">Phosphodiester glycosidase domain-containing protein</fullName>
    </recommendedName>
</protein>
<reference evidence="2" key="1">
    <citation type="submission" date="2023-07" db="EMBL/GenBank/DDBJ databases">
        <authorList>
            <person name="Kim M.K."/>
        </authorList>
    </citation>
    <scope>NUCLEOTIDE SEQUENCE</scope>
    <source>
        <strain evidence="2">M29</strain>
    </source>
</reference>